<keyword evidence="3 7" id="KW-0812">Transmembrane</keyword>
<dbReference type="PANTHER" id="PTHR48022:SF10">
    <property type="entry name" value="MAJOR FACILITATOR SUPERFAMILY (MFS) PROFILE DOMAIN-CONTAINING PROTEIN"/>
    <property type="match status" value="1"/>
</dbReference>
<organism evidence="9 10">
    <name type="scientific">Coniochaeta hoffmannii</name>
    <dbReference type="NCBI Taxonomy" id="91930"/>
    <lineage>
        <taxon>Eukaryota</taxon>
        <taxon>Fungi</taxon>
        <taxon>Dikarya</taxon>
        <taxon>Ascomycota</taxon>
        <taxon>Pezizomycotina</taxon>
        <taxon>Sordariomycetes</taxon>
        <taxon>Sordariomycetidae</taxon>
        <taxon>Coniochaetales</taxon>
        <taxon>Coniochaetaceae</taxon>
        <taxon>Coniochaeta</taxon>
    </lineage>
</organism>
<feature type="transmembrane region" description="Helical" evidence="7">
    <location>
        <begin position="446"/>
        <end position="464"/>
    </location>
</feature>
<dbReference type="FunFam" id="1.20.1250.20:FF:000078">
    <property type="entry name" value="MFS maltose transporter, putative"/>
    <property type="match status" value="1"/>
</dbReference>
<evidence type="ECO:0000259" key="8">
    <source>
        <dbReference type="PROSITE" id="PS50850"/>
    </source>
</evidence>
<accession>A0AA38R1N2</accession>
<dbReference type="SUPFAM" id="SSF103473">
    <property type="entry name" value="MFS general substrate transporter"/>
    <property type="match status" value="1"/>
</dbReference>
<dbReference type="Proteomes" id="UP001174691">
    <property type="component" value="Unassembled WGS sequence"/>
</dbReference>
<evidence type="ECO:0000313" key="9">
    <source>
        <dbReference type="EMBL" id="KAJ9129791.1"/>
    </source>
</evidence>
<dbReference type="InterPro" id="IPR005828">
    <property type="entry name" value="MFS_sugar_transport-like"/>
</dbReference>
<comment type="subcellular location">
    <subcellularLocation>
        <location evidence="1">Membrane</location>
        <topology evidence="1">Multi-pass membrane protein</topology>
    </subcellularLocation>
</comment>
<evidence type="ECO:0000256" key="3">
    <source>
        <dbReference type="ARBA" id="ARBA00022692"/>
    </source>
</evidence>
<reference evidence="9" key="1">
    <citation type="submission" date="2022-07" db="EMBL/GenBank/DDBJ databases">
        <title>Fungi with potential for degradation of polypropylene.</title>
        <authorList>
            <person name="Gostincar C."/>
        </authorList>
    </citation>
    <scope>NUCLEOTIDE SEQUENCE</scope>
    <source>
        <strain evidence="9">EXF-13287</strain>
    </source>
</reference>
<dbReference type="InterPro" id="IPR020846">
    <property type="entry name" value="MFS_dom"/>
</dbReference>
<keyword evidence="10" id="KW-1185">Reference proteome</keyword>
<name>A0AA38R1N2_9PEZI</name>
<dbReference type="GO" id="GO:0005351">
    <property type="term" value="F:carbohydrate:proton symporter activity"/>
    <property type="evidence" value="ECO:0007669"/>
    <property type="project" value="TreeGrafter"/>
</dbReference>
<feature type="transmembrane region" description="Helical" evidence="7">
    <location>
        <begin position="375"/>
        <end position="397"/>
    </location>
</feature>
<evidence type="ECO:0000256" key="1">
    <source>
        <dbReference type="ARBA" id="ARBA00004141"/>
    </source>
</evidence>
<dbReference type="AlphaFoldDB" id="A0AA38R1N2"/>
<feature type="transmembrane region" description="Helical" evidence="7">
    <location>
        <begin position="343"/>
        <end position="363"/>
    </location>
</feature>
<comment type="similarity">
    <text evidence="2">Belongs to the major facilitator superfamily. Sugar transporter (TC 2.A.1.1) family.</text>
</comment>
<feature type="transmembrane region" description="Helical" evidence="7">
    <location>
        <begin position="409"/>
        <end position="434"/>
    </location>
</feature>
<feature type="transmembrane region" description="Helical" evidence="7">
    <location>
        <begin position="75"/>
        <end position="97"/>
    </location>
</feature>
<evidence type="ECO:0000256" key="6">
    <source>
        <dbReference type="SAM" id="MobiDB-lite"/>
    </source>
</evidence>
<gene>
    <name evidence="9" type="ORF">NKR19_g10193</name>
</gene>
<feature type="transmembrane region" description="Helical" evidence="7">
    <location>
        <begin position="191"/>
        <end position="213"/>
    </location>
</feature>
<feature type="transmembrane region" description="Helical" evidence="7">
    <location>
        <begin position="160"/>
        <end position="179"/>
    </location>
</feature>
<dbReference type="PANTHER" id="PTHR48022">
    <property type="entry name" value="PLASTIDIC GLUCOSE TRANSPORTER 4"/>
    <property type="match status" value="1"/>
</dbReference>
<dbReference type="GO" id="GO:0016020">
    <property type="term" value="C:membrane"/>
    <property type="evidence" value="ECO:0007669"/>
    <property type="project" value="UniProtKB-SubCell"/>
</dbReference>
<dbReference type="InterPro" id="IPR005829">
    <property type="entry name" value="Sugar_transporter_CS"/>
</dbReference>
<sequence>MPGPGSVYHEDNFGLKEHWKVLAAMTLVSISTFQYGLDFGIIGGLQAMVGFLKVFGEPAPETPLGYNLSAERQQLISSLMTLGAFISSSTAGFTALIFGRKMSLWIACIMVFGSTALMQATTSIAGLYAGRLIIGFGNGLLMTHSQLYIHETSPAKYRGLAISAFLYWTSIGTLIGTVVDNFTSRDTSKMAYILSLGIVHIVPGILSIGLFFIPESPRWLLDRNKEAKALRALERIRPRGWDVTTEFDQMKAALEAERAIASSVGIVDIFRNPIDRRRTLLSIASVTSQAASGSMFMIAYGTYFLAMAGIGDPFGNSCILIGCGVVAIIINSIVTTRYGYRRVMLMSGLLLCGVCQLIIAAVYTAEPGTKKTGKLIVAFAVIYIVGYNGMISSYAWLGGGEFPSQRLRSYTFGIATAVGFFGAWLTTFTAPYFINPLELNWGPKYGYIWAPICVLTAAWVFFFFPETKDRTLEEIDELFEAKVPARKFRGYKCTRTAANAHVVSEEKLSEDEKAQHVTVDEQVEDSKV</sequence>
<dbReference type="Pfam" id="PF00083">
    <property type="entry name" value="Sugar_tr"/>
    <property type="match status" value="1"/>
</dbReference>
<feature type="transmembrane region" description="Helical" evidence="7">
    <location>
        <begin position="314"/>
        <end position="334"/>
    </location>
</feature>
<evidence type="ECO:0000256" key="2">
    <source>
        <dbReference type="ARBA" id="ARBA00010992"/>
    </source>
</evidence>
<dbReference type="EMBL" id="JANBVN010000305">
    <property type="protein sequence ID" value="KAJ9129791.1"/>
    <property type="molecule type" value="Genomic_DNA"/>
</dbReference>
<evidence type="ECO:0000256" key="4">
    <source>
        <dbReference type="ARBA" id="ARBA00022989"/>
    </source>
</evidence>
<evidence type="ECO:0000256" key="5">
    <source>
        <dbReference type="ARBA" id="ARBA00023136"/>
    </source>
</evidence>
<evidence type="ECO:0000313" key="10">
    <source>
        <dbReference type="Proteomes" id="UP001174691"/>
    </source>
</evidence>
<comment type="caution">
    <text evidence="9">The sequence shown here is derived from an EMBL/GenBank/DDBJ whole genome shotgun (WGS) entry which is preliminary data.</text>
</comment>
<dbReference type="InterPro" id="IPR050360">
    <property type="entry name" value="MFS_Sugar_Transporters"/>
</dbReference>
<dbReference type="InterPro" id="IPR036259">
    <property type="entry name" value="MFS_trans_sf"/>
</dbReference>
<dbReference type="PROSITE" id="PS50850">
    <property type="entry name" value="MFS"/>
    <property type="match status" value="1"/>
</dbReference>
<keyword evidence="5 7" id="KW-0472">Membrane</keyword>
<dbReference type="Gene3D" id="1.20.1250.20">
    <property type="entry name" value="MFS general substrate transporter like domains"/>
    <property type="match status" value="1"/>
</dbReference>
<evidence type="ECO:0000256" key="7">
    <source>
        <dbReference type="SAM" id="Phobius"/>
    </source>
</evidence>
<feature type="domain" description="Major facilitator superfamily (MFS) profile" evidence="8">
    <location>
        <begin position="24"/>
        <end position="468"/>
    </location>
</feature>
<protein>
    <submittedName>
        <fullName evidence="9">General substrate transporter</fullName>
    </submittedName>
</protein>
<proteinExistence type="inferred from homology"/>
<keyword evidence="4 7" id="KW-1133">Transmembrane helix</keyword>
<feature type="transmembrane region" description="Helical" evidence="7">
    <location>
        <begin position="104"/>
        <end position="122"/>
    </location>
</feature>
<feature type="region of interest" description="Disordered" evidence="6">
    <location>
        <begin position="506"/>
        <end position="528"/>
    </location>
</feature>
<dbReference type="PROSITE" id="PS00217">
    <property type="entry name" value="SUGAR_TRANSPORT_2"/>
    <property type="match status" value="1"/>
</dbReference>